<reference evidence="2 3" key="1">
    <citation type="submission" date="2016-03" db="EMBL/GenBank/DDBJ databases">
        <authorList>
            <person name="Ploux O."/>
        </authorList>
    </citation>
    <scope>NUCLEOTIDE SEQUENCE [LARGE SCALE GENOMIC DNA]</scope>
    <source>
        <strain evidence="2 3">URUG2</strain>
    </source>
</reference>
<keyword evidence="3" id="KW-1185">Reference proteome</keyword>
<dbReference type="GeneID" id="35602520"/>
<organism evidence="2 3">
    <name type="scientific">Ramularia collo-cygni</name>
    <dbReference type="NCBI Taxonomy" id="112498"/>
    <lineage>
        <taxon>Eukaryota</taxon>
        <taxon>Fungi</taxon>
        <taxon>Dikarya</taxon>
        <taxon>Ascomycota</taxon>
        <taxon>Pezizomycotina</taxon>
        <taxon>Dothideomycetes</taxon>
        <taxon>Dothideomycetidae</taxon>
        <taxon>Mycosphaerellales</taxon>
        <taxon>Mycosphaerellaceae</taxon>
        <taxon>Ramularia</taxon>
    </lineage>
</organism>
<dbReference type="OrthoDB" id="3904217at2759"/>
<evidence type="ECO:0000313" key="2">
    <source>
        <dbReference type="EMBL" id="CZT21539.1"/>
    </source>
</evidence>
<sequence>MAPIDALNAKQVFTLLAGTYSLLNTSSSLNGTSIPDRPYGKNPVGILTYSESGYMSATITATEPEFRPESLSFPFLDSQSDADWALVGKHGIAYAGPLQLSDAIPATETHGQIFHGPLIVANVPAWVGDEQRRNYTLFDCGKLLKIDSERGGGYRGVLWWEKLD</sequence>
<gene>
    <name evidence="2" type="ORF">RCC_07402</name>
</gene>
<name>A0A2D3VHV2_9PEZI</name>
<proteinExistence type="predicted"/>
<dbReference type="EMBL" id="FJUY01000011">
    <property type="protein sequence ID" value="CZT21539.1"/>
    <property type="molecule type" value="Genomic_DNA"/>
</dbReference>
<dbReference type="Pfam" id="PF13924">
    <property type="entry name" value="Lipocalin_5"/>
    <property type="match status" value="1"/>
</dbReference>
<accession>A0A2D3VHV2</accession>
<feature type="domain" description="Lipocalin-like" evidence="1">
    <location>
        <begin position="18"/>
        <end position="162"/>
    </location>
</feature>
<dbReference type="Proteomes" id="UP000225277">
    <property type="component" value="Unassembled WGS sequence"/>
</dbReference>
<evidence type="ECO:0000313" key="3">
    <source>
        <dbReference type="Proteomes" id="UP000225277"/>
    </source>
</evidence>
<dbReference type="InterPro" id="IPR024311">
    <property type="entry name" value="Lipocalin-like"/>
</dbReference>
<dbReference type="AlphaFoldDB" id="A0A2D3VHV2"/>
<dbReference type="RefSeq" id="XP_023628428.1">
    <property type="nucleotide sequence ID" value="XM_023772660.1"/>
</dbReference>
<protein>
    <recommendedName>
        <fullName evidence="1">Lipocalin-like domain-containing protein</fullName>
    </recommendedName>
</protein>
<evidence type="ECO:0000259" key="1">
    <source>
        <dbReference type="Pfam" id="PF13924"/>
    </source>
</evidence>